<dbReference type="InterPro" id="IPR009057">
    <property type="entry name" value="Homeodomain-like_sf"/>
</dbReference>
<dbReference type="SMART" id="SM00342">
    <property type="entry name" value="HTH_ARAC"/>
    <property type="match status" value="1"/>
</dbReference>
<keyword evidence="3" id="KW-0804">Transcription</keyword>
<evidence type="ECO:0000313" key="5">
    <source>
        <dbReference type="EMBL" id="KPY97304.1"/>
    </source>
</evidence>
<dbReference type="PANTHER" id="PTHR47893">
    <property type="entry name" value="REGULATORY PROTEIN PCHR"/>
    <property type="match status" value="1"/>
</dbReference>
<dbReference type="EMBL" id="LJRO01000286">
    <property type="protein sequence ID" value="KPY97304.1"/>
    <property type="molecule type" value="Genomic_DNA"/>
</dbReference>
<evidence type="ECO:0000256" key="2">
    <source>
        <dbReference type="ARBA" id="ARBA00023125"/>
    </source>
</evidence>
<proteinExistence type="predicted"/>
<dbReference type="Gene3D" id="1.10.10.60">
    <property type="entry name" value="Homeodomain-like"/>
    <property type="match status" value="1"/>
</dbReference>
<dbReference type="AlphaFoldDB" id="A0AA40TUR4"/>
<reference evidence="5 6" key="1">
    <citation type="submission" date="2015-09" db="EMBL/GenBank/DDBJ databases">
        <title>Genome announcement of multiple Pseudomonas syringae strains.</title>
        <authorList>
            <person name="Thakur S."/>
            <person name="Wang P.W."/>
            <person name="Gong Y."/>
            <person name="Weir B.S."/>
            <person name="Guttman D.S."/>
        </authorList>
    </citation>
    <scope>NUCLEOTIDE SEQUENCE [LARGE SCALE GENOMIC DNA]</scope>
    <source>
        <strain evidence="5 6">ICMP9151</strain>
    </source>
</reference>
<name>A0AA40TUR4_9PSED</name>
<dbReference type="InterPro" id="IPR018060">
    <property type="entry name" value="HTH_AraC"/>
</dbReference>
<gene>
    <name evidence="5" type="ORF">ALO43_200008</name>
</gene>
<dbReference type="Pfam" id="PF12833">
    <property type="entry name" value="HTH_18"/>
    <property type="match status" value="1"/>
</dbReference>
<sequence length="62" mass="7194">MAYLKRFRLQSARRSLLQGHSGYNIAAIASQWGFNHLGRFAQDYQRLFGELPSQTLERGSRH</sequence>
<evidence type="ECO:0000259" key="4">
    <source>
        <dbReference type="PROSITE" id="PS01124"/>
    </source>
</evidence>
<dbReference type="GO" id="GO:0009893">
    <property type="term" value="P:positive regulation of metabolic process"/>
    <property type="evidence" value="ECO:0007669"/>
    <property type="project" value="UniProtKB-ARBA"/>
</dbReference>
<protein>
    <recommendedName>
        <fullName evidence="4">HTH araC/xylS-type domain-containing protein</fullName>
    </recommendedName>
</protein>
<dbReference type="GO" id="GO:0003700">
    <property type="term" value="F:DNA-binding transcription factor activity"/>
    <property type="evidence" value="ECO:0007669"/>
    <property type="project" value="InterPro"/>
</dbReference>
<evidence type="ECO:0000313" key="6">
    <source>
        <dbReference type="Proteomes" id="UP000050523"/>
    </source>
</evidence>
<keyword evidence="2" id="KW-0238">DNA-binding</keyword>
<dbReference type="InterPro" id="IPR018062">
    <property type="entry name" value="HTH_AraC-typ_CS"/>
</dbReference>
<accession>A0AA40TUR4</accession>
<organism evidence="5 6">
    <name type="scientific">Pseudomonas tremae</name>
    <dbReference type="NCBI Taxonomy" id="200454"/>
    <lineage>
        <taxon>Bacteria</taxon>
        <taxon>Pseudomonadati</taxon>
        <taxon>Pseudomonadota</taxon>
        <taxon>Gammaproteobacteria</taxon>
        <taxon>Pseudomonadales</taxon>
        <taxon>Pseudomonadaceae</taxon>
        <taxon>Pseudomonas</taxon>
    </lineage>
</organism>
<dbReference type="PANTHER" id="PTHR47893:SF1">
    <property type="entry name" value="REGULATORY PROTEIN PCHR"/>
    <property type="match status" value="1"/>
</dbReference>
<dbReference type="SUPFAM" id="SSF46689">
    <property type="entry name" value="Homeodomain-like"/>
    <property type="match status" value="1"/>
</dbReference>
<dbReference type="Proteomes" id="UP000050523">
    <property type="component" value="Unassembled WGS sequence"/>
</dbReference>
<comment type="caution">
    <text evidence="5">The sequence shown here is derived from an EMBL/GenBank/DDBJ whole genome shotgun (WGS) entry which is preliminary data.</text>
</comment>
<keyword evidence="1" id="KW-0805">Transcription regulation</keyword>
<dbReference type="GO" id="GO:0043565">
    <property type="term" value="F:sequence-specific DNA binding"/>
    <property type="evidence" value="ECO:0007669"/>
    <property type="project" value="InterPro"/>
</dbReference>
<dbReference type="PROSITE" id="PS00041">
    <property type="entry name" value="HTH_ARAC_FAMILY_1"/>
    <property type="match status" value="1"/>
</dbReference>
<dbReference type="PROSITE" id="PS01124">
    <property type="entry name" value="HTH_ARAC_FAMILY_2"/>
    <property type="match status" value="1"/>
</dbReference>
<dbReference type="InterPro" id="IPR053142">
    <property type="entry name" value="PchR_regulatory_protein"/>
</dbReference>
<evidence type="ECO:0000256" key="3">
    <source>
        <dbReference type="ARBA" id="ARBA00023163"/>
    </source>
</evidence>
<evidence type="ECO:0000256" key="1">
    <source>
        <dbReference type="ARBA" id="ARBA00023015"/>
    </source>
</evidence>
<feature type="domain" description="HTH araC/xylS-type" evidence="4">
    <location>
        <begin position="1"/>
        <end position="58"/>
    </location>
</feature>